<evidence type="ECO:0000256" key="1">
    <source>
        <dbReference type="ARBA" id="ARBA00005417"/>
    </source>
</evidence>
<dbReference type="InterPro" id="IPR017871">
    <property type="entry name" value="ABC_transporter-like_CS"/>
</dbReference>
<dbReference type="InterPro" id="IPR003439">
    <property type="entry name" value="ABC_transporter-like_ATP-bd"/>
</dbReference>
<accession>A0A4R5KSS4</accession>
<comment type="caution">
    <text evidence="6">The sequence shown here is derived from an EMBL/GenBank/DDBJ whole genome shotgun (WGS) entry which is preliminary data.</text>
</comment>
<dbReference type="Proteomes" id="UP000295636">
    <property type="component" value="Unassembled WGS sequence"/>
</dbReference>
<dbReference type="GO" id="GO:0022857">
    <property type="term" value="F:transmembrane transporter activity"/>
    <property type="evidence" value="ECO:0007669"/>
    <property type="project" value="UniProtKB-ARBA"/>
</dbReference>
<keyword evidence="2" id="KW-0813">Transport</keyword>
<dbReference type="GO" id="GO:0005524">
    <property type="term" value="F:ATP binding"/>
    <property type="evidence" value="ECO:0007669"/>
    <property type="project" value="UniProtKB-KW"/>
</dbReference>
<dbReference type="PROSITE" id="PS50893">
    <property type="entry name" value="ABC_TRANSPORTER_2"/>
    <property type="match status" value="1"/>
</dbReference>
<dbReference type="InterPro" id="IPR027417">
    <property type="entry name" value="P-loop_NTPase"/>
</dbReference>
<dbReference type="PANTHER" id="PTHR42798">
    <property type="entry name" value="LIPOPROTEIN-RELEASING SYSTEM ATP-BINDING PROTEIN LOLD"/>
    <property type="match status" value="1"/>
</dbReference>
<dbReference type="GO" id="GO:0098796">
    <property type="term" value="C:membrane protein complex"/>
    <property type="evidence" value="ECO:0007669"/>
    <property type="project" value="UniProtKB-ARBA"/>
</dbReference>
<dbReference type="Pfam" id="PF00005">
    <property type="entry name" value="ABC_tran"/>
    <property type="match status" value="1"/>
</dbReference>
<evidence type="ECO:0000259" key="5">
    <source>
        <dbReference type="PROSITE" id="PS50893"/>
    </source>
</evidence>
<gene>
    <name evidence="6" type="ORF">E1757_10110</name>
</gene>
<evidence type="ECO:0000256" key="2">
    <source>
        <dbReference type="ARBA" id="ARBA00022448"/>
    </source>
</evidence>
<evidence type="ECO:0000256" key="4">
    <source>
        <dbReference type="ARBA" id="ARBA00022840"/>
    </source>
</evidence>
<sequence>MSVLKTVALSKIYGSAKANVTYKALEDIDLTVEQGEFVGVMGPSGSGKTTLLNILSTIDTPTSGTVEINGKNPLSLKNKDLALFRRRELGFVFQDFNLLDTLTVKENILLPLVLENTPIREMEARLLELAELLAIDRILDKRTYEVSGGQQQRAAIARAMIHRPAILLADELTGNLDSKAAKDVMNALKEINEQKRATVLMVTHDPFAASFCQRIVFIKDGRLFSEIRRGTNRQAFFQQILDALSVLGGDFDEFSTIRR</sequence>
<evidence type="ECO:0000256" key="3">
    <source>
        <dbReference type="ARBA" id="ARBA00022741"/>
    </source>
</evidence>
<dbReference type="FunFam" id="3.40.50.300:FF:000032">
    <property type="entry name" value="Export ABC transporter ATP-binding protein"/>
    <property type="match status" value="1"/>
</dbReference>
<dbReference type="InterPro" id="IPR017911">
    <property type="entry name" value="MacB-like_ATP-bd"/>
</dbReference>
<dbReference type="RefSeq" id="WP_133227334.1">
    <property type="nucleotide sequence ID" value="NZ_SMRT01000003.1"/>
</dbReference>
<evidence type="ECO:0000313" key="6">
    <source>
        <dbReference type="EMBL" id="TDF98861.1"/>
    </source>
</evidence>
<dbReference type="PANTHER" id="PTHR42798:SF7">
    <property type="entry name" value="ALPHA-D-RIBOSE 1-METHYLPHOSPHONATE 5-TRIPHOSPHATE SYNTHASE SUBUNIT PHNL"/>
    <property type="match status" value="1"/>
</dbReference>
<keyword evidence="3" id="KW-0547">Nucleotide-binding</keyword>
<keyword evidence="7" id="KW-1185">Reference proteome</keyword>
<dbReference type="SUPFAM" id="SSF52540">
    <property type="entry name" value="P-loop containing nucleoside triphosphate hydrolases"/>
    <property type="match status" value="1"/>
</dbReference>
<dbReference type="InterPro" id="IPR003593">
    <property type="entry name" value="AAA+_ATPase"/>
</dbReference>
<dbReference type="GO" id="GO:0016887">
    <property type="term" value="F:ATP hydrolysis activity"/>
    <property type="evidence" value="ECO:0007669"/>
    <property type="project" value="InterPro"/>
</dbReference>
<evidence type="ECO:0000313" key="7">
    <source>
        <dbReference type="Proteomes" id="UP000295636"/>
    </source>
</evidence>
<dbReference type="SMART" id="SM00382">
    <property type="entry name" value="AAA"/>
    <property type="match status" value="1"/>
</dbReference>
<name>A0A4R5KSS4_9BACL</name>
<dbReference type="EMBL" id="SMRT01000003">
    <property type="protein sequence ID" value="TDF98861.1"/>
    <property type="molecule type" value="Genomic_DNA"/>
</dbReference>
<dbReference type="OrthoDB" id="9791546at2"/>
<dbReference type="AlphaFoldDB" id="A0A4R5KSS4"/>
<proteinExistence type="inferred from homology"/>
<feature type="domain" description="ABC transporter" evidence="5">
    <location>
        <begin position="4"/>
        <end position="245"/>
    </location>
</feature>
<dbReference type="CDD" id="cd03255">
    <property type="entry name" value="ABC_MJ0796_LolCDE_FtsE"/>
    <property type="match status" value="1"/>
</dbReference>
<keyword evidence="4 6" id="KW-0067">ATP-binding</keyword>
<reference evidence="6 7" key="1">
    <citation type="submission" date="2019-03" db="EMBL/GenBank/DDBJ databases">
        <title>This is whole genome sequence of Paenibacillus sp MS74 strain.</title>
        <authorList>
            <person name="Trinh H.N."/>
        </authorList>
    </citation>
    <scope>NUCLEOTIDE SEQUENCE [LARGE SCALE GENOMIC DNA]</scope>
    <source>
        <strain evidence="6 7">MS74</strain>
    </source>
</reference>
<dbReference type="Gene3D" id="3.40.50.300">
    <property type="entry name" value="P-loop containing nucleotide triphosphate hydrolases"/>
    <property type="match status" value="1"/>
</dbReference>
<comment type="similarity">
    <text evidence="1">Belongs to the ABC transporter superfamily.</text>
</comment>
<dbReference type="PROSITE" id="PS00211">
    <property type="entry name" value="ABC_TRANSPORTER_1"/>
    <property type="match status" value="1"/>
</dbReference>
<organism evidence="6 7">
    <name type="scientific">Paenibacillus piri</name>
    <dbReference type="NCBI Taxonomy" id="2547395"/>
    <lineage>
        <taxon>Bacteria</taxon>
        <taxon>Bacillati</taxon>
        <taxon>Bacillota</taxon>
        <taxon>Bacilli</taxon>
        <taxon>Bacillales</taxon>
        <taxon>Paenibacillaceae</taxon>
        <taxon>Paenibacillus</taxon>
    </lineage>
</organism>
<protein>
    <submittedName>
        <fullName evidence="6">ABC transporter ATP-binding protein</fullName>
    </submittedName>
</protein>